<sequence>MGRGGGKVSIYRDHGCGRRPCGEGTAWQLAIEKEGGDIDKEVENIGVALLMILSREFRFLHSEIRDIEASSCILKPLLRGTEEEFLDSLNSCRGRGSSSCILESSKGNKGRVLVFSNLCWGMEAEFLHSLNFRKDQRLSSCILKSSKDAQSQSSCIL</sequence>
<dbReference type="Proteomes" id="UP000634136">
    <property type="component" value="Unassembled WGS sequence"/>
</dbReference>
<dbReference type="AlphaFoldDB" id="A0A834WQX0"/>
<dbReference type="EMBL" id="JAAIUW010000006">
    <property type="protein sequence ID" value="KAF7826384.1"/>
    <property type="molecule type" value="Genomic_DNA"/>
</dbReference>
<accession>A0A834WQX0</accession>
<gene>
    <name evidence="1" type="ORF">G2W53_017548</name>
</gene>
<reference evidence="1" key="1">
    <citation type="submission" date="2020-09" db="EMBL/GenBank/DDBJ databases">
        <title>Genome-Enabled Discovery of Anthraquinone Biosynthesis in Senna tora.</title>
        <authorList>
            <person name="Kang S.-H."/>
            <person name="Pandey R.P."/>
            <person name="Lee C.-M."/>
            <person name="Sim J.-S."/>
            <person name="Jeong J.-T."/>
            <person name="Choi B.-S."/>
            <person name="Jung M."/>
            <person name="Ginzburg D."/>
            <person name="Zhao K."/>
            <person name="Won S.Y."/>
            <person name="Oh T.-J."/>
            <person name="Yu Y."/>
            <person name="Kim N.-H."/>
            <person name="Lee O.R."/>
            <person name="Lee T.-H."/>
            <person name="Bashyal P."/>
            <person name="Kim T.-S."/>
            <person name="Lee W.-H."/>
            <person name="Kawkins C."/>
            <person name="Kim C.-K."/>
            <person name="Kim J.S."/>
            <person name="Ahn B.O."/>
            <person name="Rhee S.Y."/>
            <person name="Sohng J.K."/>
        </authorList>
    </citation>
    <scope>NUCLEOTIDE SEQUENCE</scope>
    <source>
        <tissue evidence="1">Leaf</tissue>
    </source>
</reference>
<name>A0A834WQX0_9FABA</name>
<protein>
    <submittedName>
        <fullName evidence="1">Uncharacterized protein</fullName>
    </submittedName>
</protein>
<comment type="caution">
    <text evidence="1">The sequence shown here is derived from an EMBL/GenBank/DDBJ whole genome shotgun (WGS) entry which is preliminary data.</text>
</comment>
<evidence type="ECO:0000313" key="2">
    <source>
        <dbReference type="Proteomes" id="UP000634136"/>
    </source>
</evidence>
<proteinExistence type="predicted"/>
<evidence type="ECO:0000313" key="1">
    <source>
        <dbReference type="EMBL" id="KAF7826384.1"/>
    </source>
</evidence>
<organism evidence="1 2">
    <name type="scientific">Senna tora</name>
    <dbReference type="NCBI Taxonomy" id="362788"/>
    <lineage>
        <taxon>Eukaryota</taxon>
        <taxon>Viridiplantae</taxon>
        <taxon>Streptophyta</taxon>
        <taxon>Embryophyta</taxon>
        <taxon>Tracheophyta</taxon>
        <taxon>Spermatophyta</taxon>
        <taxon>Magnoliopsida</taxon>
        <taxon>eudicotyledons</taxon>
        <taxon>Gunneridae</taxon>
        <taxon>Pentapetalae</taxon>
        <taxon>rosids</taxon>
        <taxon>fabids</taxon>
        <taxon>Fabales</taxon>
        <taxon>Fabaceae</taxon>
        <taxon>Caesalpinioideae</taxon>
        <taxon>Cassia clade</taxon>
        <taxon>Senna</taxon>
    </lineage>
</organism>
<keyword evidence="2" id="KW-1185">Reference proteome</keyword>